<dbReference type="Proteomes" id="UP001341840">
    <property type="component" value="Unassembled WGS sequence"/>
</dbReference>
<gene>
    <name evidence="1" type="ORF">PIB30_116910</name>
</gene>
<organism evidence="1 2">
    <name type="scientific">Stylosanthes scabra</name>
    <dbReference type="NCBI Taxonomy" id="79078"/>
    <lineage>
        <taxon>Eukaryota</taxon>
        <taxon>Viridiplantae</taxon>
        <taxon>Streptophyta</taxon>
        <taxon>Embryophyta</taxon>
        <taxon>Tracheophyta</taxon>
        <taxon>Spermatophyta</taxon>
        <taxon>Magnoliopsida</taxon>
        <taxon>eudicotyledons</taxon>
        <taxon>Gunneridae</taxon>
        <taxon>Pentapetalae</taxon>
        <taxon>rosids</taxon>
        <taxon>fabids</taxon>
        <taxon>Fabales</taxon>
        <taxon>Fabaceae</taxon>
        <taxon>Papilionoideae</taxon>
        <taxon>50 kb inversion clade</taxon>
        <taxon>dalbergioids sensu lato</taxon>
        <taxon>Dalbergieae</taxon>
        <taxon>Pterocarpus clade</taxon>
        <taxon>Stylosanthes</taxon>
    </lineage>
</organism>
<comment type="caution">
    <text evidence="1">The sequence shown here is derived from an EMBL/GenBank/DDBJ whole genome shotgun (WGS) entry which is preliminary data.</text>
</comment>
<evidence type="ECO:0000313" key="1">
    <source>
        <dbReference type="EMBL" id="MED6114802.1"/>
    </source>
</evidence>
<accession>A0ABU6QSJ2</accession>
<protein>
    <submittedName>
        <fullName evidence="1">Uncharacterized protein</fullName>
    </submittedName>
</protein>
<reference evidence="1 2" key="1">
    <citation type="journal article" date="2023" name="Plants (Basel)">
        <title>Bridging the Gap: Combining Genomics and Transcriptomics Approaches to Understand Stylosanthes scabra, an Orphan Legume from the Brazilian Caatinga.</title>
        <authorList>
            <person name="Ferreira-Neto J.R.C."/>
            <person name="da Silva M.D."/>
            <person name="Binneck E."/>
            <person name="de Melo N.F."/>
            <person name="da Silva R.H."/>
            <person name="de Melo A.L.T.M."/>
            <person name="Pandolfi V."/>
            <person name="Bustamante F.O."/>
            <person name="Brasileiro-Vidal A.C."/>
            <person name="Benko-Iseppon A.M."/>
        </authorList>
    </citation>
    <scope>NUCLEOTIDE SEQUENCE [LARGE SCALE GENOMIC DNA]</scope>
    <source>
        <tissue evidence="1">Leaves</tissue>
    </source>
</reference>
<keyword evidence="2" id="KW-1185">Reference proteome</keyword>
<name>A0ABU6QSJ2_9FABA</name>
<evidence type="ECO:0000313" key="2">
    <source>
        <dbReference type="Proteomes" id="UP001341840"/>
    </source>
</evidence>
<sequence length="91" mass="10723">MLIIGMSICSANSESYNTIVEHNDVIFKNIYVVSPMMIKCLTQCHNRHPHNPVKKKNCNKECCDIECHEWIPHHNEKFDECINKLYDLYVN</sequence>
<dbReference type="EMBL" id="JASCZI010001345">
    <property type="protein sequence ID" value="MED6114802.1"/>
    <property type="molecule type" value="Genomic_DNA"/>
</dbReference>
<proteinExistence type="predicted"/>